<name>A0AAE6H445_9ABAC</name>
<dbReference type="Proteomes" id="UP000831804">
    <property type="component" value="Segment"/>
</dbReference>
<sequence>MLIDVFVVRIQWACARRALLQLVPYHWILNATNAGATTCLFVYCKTHNGGR</sequence>
<reference evidence="1" key="1">
    <citation type="journal article" date="2019" name="Viruses">
        <title>A Nymphalid-Infecting Group I Alphabaculovirus Isolated from the Major Passion Fruit Caterpillar Pest Dione juno juno (Lepidoptera: Nymphalidae).</title>
        <authorList>
            <person name="Ribeiro B.M."/>
            <person name="Dos Santos E.R."/>
            <person name="Trentin L.B."/>
            <person name="da Silva L.A."/>
            <person name="de Melo F.L."/>
            <person name="Kitajima E.W."/>
            <person name="Ardisson-Araujo D.M.P."/>
        </authorList>
    </citation>
    <scope>NUCLEOTIDE SEQUENCE</scope>
    <source>
        <strain evidence="1">Araguari-MG</strain>
    </source>
</reference>
<protein>
    <submittedName>
        <fullName evidence="1">Uncharacterized protein</fullName>
    </submittedName>
</protein>
<evidence type="ECO:0000313" key="1">
    <source>
        <dbReference type="EMBL" id="QDL57022.1"/>
    </source>
</evidence>
<gene>
    <name evidence="1" type="ORF">DijuNPV-ORF-35</name>
</gene>
<keyword evidence="2" id="KW-1185">Reference proteome</keyword>
<evidence type="ECO:0000313" key="2">
    <source>
        <dbReference type="Proteomes" id="UP000831804"/>
    </source>
</evidence>
<dbReference type="EMBL" id="MK558262">
    <property type="protein sequence ID" value="QDL57022.1"/>
    <property type="molecule type" value="Genomic_DNA"/>
</dbReference>
<proteinExistence type="predicted"/>
<organism evidence="1 2">
    <name type="scientific">Dione juno nucleopolyhedrovirus</name>
    <dbReference type="NCBI Taxonomy" id="2594175"/>
    <lineage>
        <taxon>Viruses</taxon>
        <taxon>Viruses incertae sedis</taxon>
        <taxon>Naldaviricetes</taxon>
        <taxon>Lefavirales</taxon>
        <taxon>Baculoviridae</taxon>
        <taxon>Alphabaculovirus</taxon>
        <taxon>Alphabaculovirus dijunonis</taxon>
    </lineage>
</organism>
<accession>A0AAE6H445</accession>